<proteinExistence type="predicted"/>
<dbReference type="Proteomes" id="UP000314294">
    <property type="component" value="Unassembled WGS sequence"/>
</dbReference>
<dbReference type="EMBL" id="SRLO01000091">
    <property type="protein sequence ID" value="TNN76703.1"/>
    <property type="molecule type" value="Genomic_DNA"/>
</dbReference>
<sequence>MNGRILMKLTGCYLNIQIKHCLKQIHKVSSSDRANTVQRNKKGCLVGVGVSGDSTGTQAPAEQSGWLFCRGGRQDVLWERGGRRRAGSSVGLLMVAIFVSPS</sequence>
<protein>
    <submittedName>
        <fullName evidence="1">Uncharacterized protein</fullName>
    </submittedName>
</protein>
<evidence type="ECO:0000313" key="1">
    <source>
        <dbReference type="EMBL" id="TNN76703.1"/>
    </source>
</evidence>
<organism evidence="1 2">
    <name type="scientific">Liparis tanakae</name>
    <name type="common">Tanaka's snailfish</name>
    <dbReference type="NCBI Taxonomy" id="230148"/>
    <lineage>
        <taxon>Eukaryota</taxon>
        <taxon>Metazoa</taxon>
        <taxon>Chordata</taxon>
        <taxon>Craniata</taxon>
        <taxon>Vertebrata</taxon>
        <taxon>Euteleostomi</taxon>
        <taxon>Actinopterygii</taxon>
        <taxon>Neopterygii</taxon>
        <taxon>Teleostei</taxon>
        <taxon>Neoteleostei</taxon>
        <taxon>Acanthomorphata</taxon>
        <taxon>Eupercaria</taxon>
        <taxon>Perciformes</taxon>
        <taxon>Cottioidei</taxon>
        <taxon>Cottales</taxon>
        <taxon>Liparidae</taxon>
        <taxon>Liparis</taxon>
    </lineage>
</organism>
<gene>
    <name evidence="1" type="ORF">EYF80_013155</name>
</gene>
<dbReference type="AlphaFoldDB" id="A0A4Z2IHN7"/>
<comment type="caution">
    <text evidence="1">The sequence shown here is derived from an EMBL/GenBank/DDBJ whole genome shotgun (WGS) entry which is preliminary data.</text>
</comment>
<reference evidence="1 2" key="1">
    <citation type="submission" date="2019-03" db="EMBL/GenBank/DDBJ databases">
        <title>First draft genome of Liparis tanakae, snailfish: a comprehensive survey of snailfish specific genes.</title>
        <authorList>
            <person name="Kim W."/>
            <person name="Song I."/>
            <person name="Jeong J.-H."/>
            <person name="Kim D."/>
            <person name="Kim S."/>
            <person name="Ryu S."/>
            <person name="Song J.Y."/>
            <person name="Lee S.K."/>
        </authorList>
    </citation>
    <scope>NUCLEOTIDE SEQUENCE [LARGE SCALE GENOMIC DNA]</scope>
    <source>
        <tissue evidence="1">Muscle</tissue>
    </source>
</reference>
<name>A0A4Z2IHN7_9TELE</name>
<evidence type="ECO:0000313" key="2">
    <source>
        <dbReference type="Proteomes" id="UP000314294"/>
    </source>
</evidence>
<accession>A0A4Z2IHN7</accession>
<keyword evidence="2" id="KW-1185">Reference proteome</keyword>